<protein>
    <recommendedName>
        <fullName evidence="3">Phage replisome organiser N-terminal domain-containing protein</fullName>
    </recommendedName>
</protein>
<gene>
    <name evidence="2" type="ORF">S03H2_62417</name>
</gene>
<sequence>WLFGSTRLELEPDERSVWIDLLALSKKDNGYIRANEGMPYPDSQLSGMLNIKEELLKRTICKCLSKKVKKLERLKDGTLFVVSQATGDYELSKRYKRMLKEKTSAKAEHTSAKAEPKRREEKRRVDKNRVEKKVNISAEEELQITEELKTVKGLGPKKRAMLILYLRKLSIEFPDVDYVYEIKKKVAWWLDHPLTSRSNIHLQLRNWFNISQKRI</sequence>
<organism evidence="2">
    <name type="scientific">marine sediment metagenome</name>
    <dbReference type="NCBI Taxonomy" id="412755"/>
    <lineage>
        <taxon>unclassified sequences</taxon>
        <taxon>metagenomes</taxon>
        <taxon>ecological metagenomes</taxon>
    </lineage>
</organism>
<comment type="caution">
    <text evidence="2">The sequence shown here is derived from an EMBL/GenBank/DDBJ whole genome shotgun (WGS) entry which is preliminary data.</text>
</comment>
<proteinExistence type="predicted"/>
<feature type="region of interest" description="Disordered" evidence="1">
    <location>
        <begin position="101"/>
        <end position="126"/>
    </location>
</feature>
<evidence type="ECO:0000313" key="2">
    <source>
        <dbReference type="EMBL" id="GAH77353.1"/>
    </source>
</evidence>
<evidence type="ECO:0000256" key="1">
    <source>
        <dbReference type="SAM" id="MobiDB-lite"/>
    </source>
</evidence>
<accession>X1K5K9</accession>
<reference evidence="2" key="1">
    <citation type="journal article" date="2014" name="Front. Microbiol.">
        <title>High frequency of phylogenetically diverse reductive dehalogenase-homologous genes in deep subseafloor sedimentary metagenomes.</title>
        <authorList>
            <person name="Kawai M."/>
            <person name="Futagami T."/>
            <person name="Toyoda A."/>
            <person name="Takaki Y."/>
            <person name="Nishi S."/>
            <person name="Hori S."/>
            <person name="Arai W."/>
            <person name="Tsubouchi T."/>
            <person name="Morono Y."/>
            <person name="Uchiyama I."/>
            <person name="Ito T."/>
            <person name="Fujiyama A."/>
            <person name="Inagaki F."/>
            <person name="Takami H."/>
        </authorList>
    </citation>
    <scope>NUCLEOTIDE SEQUENCE</scope>
    <source>
        <strain evidence="2">Expedition CK06-06</strain>
    </source>
</reference>
<feature type="non-terminal residue" evidence="2">
    <location>
        <position position="1"/>
    </location>
</feature>
<name>X1K5K9_9ZZZZ</name>
<evidence type="ECO:0008006" key="3">
    <source>
        <dbReference type="Google" id="ProtNLM"/>
    </source>
</evidence>
<dbReference type="EMBL" id="BARU01040371">
    <property type="protein sequence ID" value="GAH77353.1"/>
    <property type="molecule type" value="Genomic_DNA"/>
</dbReference>
<dbReference type="AlphaFoldDB" id="X1K5K9"/>